<dbReference type="PANTHER" id="PTHR43133">
    <property type="entry name" value="RNA POLYMERASE ECF-TYPE SIGMA FACTO"/>
    <property type="match status" value="1"/>
</dbReference>
<dbReference type="SUPFAM" id="SSF88946">
    <property type="entry name" value="Sigma2 domain of RNA polymerase sigma factors"/>
    <property type="match status" value="1"/>
</dbReference>
<dbReference type="SUPFAM" id="SSF88659">
    <property type="entry name" value="Sigma3 and sigma4 domains of RNA polymerase sigma factors"/>
    <property type="match status" value="1"/>
</dbReference>
<keyword evidence="4" id="KW-0238">DNA-binding</keyword>
<accession>A0ABT3B5T3</accession>
<name>A0ABT3B5T3_9CYAN</name>
<evidence type="ECO:0000259" key="6">
    <source>
        <dbReference type="Pfam" id="PF04542"/>
    </source>
</evidence>
<dbReference type="InterPro" id="IPR036388">
    <property type="entry name" value="WH-like_DNA-bd_sf"/>
</dbReference>
<evidence type="ECO:0000259" key="7">
    <source>
        <dbReference type="Pfam" id="PF08281"/>
    </source>
</evidence>
<dbReference type="Pfam" id="PF08281">
    <property type="entry name" value="Sigma70_r4_2"/>
    <property type="match status" value="1"/>
</dbReference>
<evidence type="ECO:0000256" key="3">
    <source>
        <dbReference type="ARBA" id="ARBA00023082"/>
    </source>
</evidence>
<sequence>MWANLQQKAFISLTNLETENLWTNQVQLSGLSGCHTDFWQLWEQYQDYFYRCCLKWMGGNSHDAEDLLNQAMLKAWNLWLDYAGKITNPKAWLTRIIHNLSVDIYRQRQRETQITEDAAVSSGLESTESKLLRRELSVYLRYKIESLPSRLRDPFILRYCQHKSYKDIAKQLTLSEDNVWKRVQQARTILQNQLNKYLLGEDNTSLDSPSFKKVNSTNISQPTSQQQLHHLETLYTTSLHPIAECGLERGEINNPELTSDWEASITCDRIEQINYQVTVTCLETLPHNWYSSPSPLGWI</sequence>
<dbReference type="InterPro" id="IPR013325">
    <property type="entry name" value="RNA_pol_sigma_r2"/>
</dbReference>
<proteinExistence type="inferred from homology"/>
<dbReference type="InterPro" id="IPR007627">
    <property type="entry name" value="RNA_pol_sigma70_r2"/>
</dbReference>
<reference evidence="8 9" key="1">
    <citation type="submission" date="2022-10" db="EMBL/GenBank/DDBJ databases">
        <title>Identification of biosynthetic pathway for the production of the potent trypsin inhibitor radiosumin.</title>
        <authorList>
            <person name="Fewer D.P."/>
            <person name="Delbaje E."/>
            <person name="Ouyang X."/>
            <person name="Agostino P.D."/>
            <person name="Wahlsten M."/>
            <person name="Jokela J."/>
            <person name="Permi P."/>
            <person name="Haapaniemi E."/>
            <person name="Koistinen H."/>
        </authorList>
    </citation>
    <scope>NUCLEOTIDE SEQUENCE [LARGE SCALE GENOMIC DNA]</scope>
    <source>
        <strain evidence="8 9">NIES-515</strain>
    </source>
</reference>
<dbReference type="Proteomes" id="UP001526143">
    <property type="component" value="Unassembled WGS sequence"/>
</dbReference>
<evidence type="ECO:0000313" key="8">
    <source>
        <dbReference type="EMBL" id="MCV3216748.1"/>
    </source>
</evidence>
<dbReference type="InterPro" id="IPR014284">
    <property type="entry name" value="RNA_pol_sigma-70_dom"/>
</dbReference>
<dbReference type="NCBIfam" id="TIGR02937">
    <property type="entry name" value="sigma70-ECF"/>
    <property type="match status" value="1"/>
</dbReference>
<keyword evidence="3" id="KW-0731">Sigma factor</keyword>
<dbReference type="InterPro" id="IPR013249">
    <property type="entry name" value="RNA_pol_sigma70_r4_t2"/>
</dbReference>
<comment type="caution">
    <text evidence="8">The sequence shown here is derived from an EMBL/GenBank/DDBJ whole genome shotgun (WGS) entry which is preliminary data.</text>
</comment>
<dbReference type="Pfam" id="PF04542">
    <property type="entry name" value="Sigma70_r2"/>
    <property type="match status" value="1"/>
</dbReference>
<dbReference type="InterPro" id="IPR013324">
    <property type="entry name" value="RNA_pol_sigma_r3/r4-like"/>
</dbReference>
<evidence type="ECO:0000256" key="5">
    <source>
        <dbReference type="ARBA" id="ARBA00023163"/>
    </source>
</evidence>
<feature type="domain" description="RNA polymerase sigma factor 70 region 4 type 2" evidence="7">
    <location>
        <begin position="140"/>
        <end position="188"/>
    </location>
</feature>
<keyword evidence="5" id="KW-0804">Transcription</keyword>
<dbReference type="Gene3D" id="1.10.1740.10">
    <property type="match status" value="1"/>
</dbReference>
<organism evidence="8 9">
    <name type="scientific">Plectonema radiosum NIES-515</name>
    <dbReference type="NCBI Taxonomy" id="2986073"/>
    <lineage>
        <taxon>Bacteria</taxon>
        <taxon>Bacillati</taxon>
        <taxon>Cyanobacteriota</taxon>
        <taxon>Cyanophyceae</taxon>
        <taxon>Oscillatoriophycideae</taxon>
        <taxon>Oscillatoriales</taxon>
        <taxon>Microcoleaceae</taxon>
        <taxon>Plectonema</taxon>
    </lineage>
</organism>
<evidence type="ECO:0000256" key="2">
    <source>
        <dbReference type="ARBA" id="ARBA00023015"/>
    </source>
</evidence>
<evidence type="ECO:0000256" key="1">
    <source>
        <dbReference type="ARBA" id="ARBA00010641"/>
    </source>
</evidence>
<dbReference type="PANTHER" id="PTHR43133:SF8">
    <property type="entry name" value="RNA POLYMERASE SIGMA FACTOR HI_1459-RELATED"/>
    <property type="match status" value="1"/>
</dbReference>
<dbReference type="RefSeq" id="WP_263748408.1">
    <property type="nucleotide sequence ID" value="NZ_JAOWRF010000356.1"/>
</dbReference>
<keyword evidence="2" id="KW-0805">Transcription regulation</keyword>
<dbReference type="Gene3D" id="1.10.10.10">
    <property type="entry name" value="Winged helix-like DNA-binding domain superfamily/Winged helix DNA-binding domain"/>
    <property type="match status" value="1"/>
</dbReference>
<protein>
    <submittedName>
        <fullName evidence="8">RNA polymerase sigma factor</fullName>
    </submittedName>
</protein>
<comment type="similarity">
    <text evidence="1">Belongs to the sigma-70 factor family. ECF subfamily.</text>
</comment>
<dbReference type="InterPro" id="IPR039425">
    <property type="entry name" value="RNA_pol_sigma-70-like"/>
</dbReference>
<evidence type="ECO:0000313" key="9">
    <source>
        <dbReference type="Proteomes" id="UP001526143"/>
    </source>
</evidence>
<feature type="domain" description="RNA polymerase sigma-70 region 2" evidence="6">
    <location>
        <begin position="41"/>
        <end position="110"/>
    </location>
</feature>
<keyword evidence="9" id="KW-1185">Reference proteome</keyword>
<evidence type="ECO:0000256" key="4">
    <source>
        <dbReference type="ARBA" id="ARBA00023125"/>
    </source>
</evidence>
<dbReference type="EMBL" id="JAOWRF010000356">
    <property type="protein sequence ID" value="MCV3216748.1"/>
    <property type="molecule type" value="Genomic_DNA"/>
</dbReference>
<gene>
    <name evidence="8" type="ORF">OGM63_25135</name>
</gene>